<dbReference type="SMART" id="SM00544">
    <property type="entry name" value="MA3"/>
    <property type="match status" value="1"/>
</dbReference>
<dbReference type="PANTHER" id="PTHR23253:SF53">
    <property type="entry name" value="EUKARYOTIC TRANSLATION INITIATION FACTOR ISOFORM 4G-1"/>
    <property type="match status" value="1"/>
</dbReference>
<dbReference type="InterPro" id="IPR003890">
    <property type="entry name" value="MIF4G-like_typ-3"/>
</dbReference>
<reference evidence="6" key="1">
    <citation type="submission" date="2021-08" db="EMBL/GenBank/DDBJ databases">
        <title>WGS assembly of Ceratopteris richardii.</title>
        <authorList>
            <person name="Marchant D.B."/>
            <person name="Chen G."/>
            <person name="Jenkins J."/>
            <person name="Shu S."/>
            <person name="Leebens-Mack J."/>
            <person name="Grimwood J."/>
            <person name="Schmutz J."/>
            <person name="Soltis P."/>
            <person name="Soltis D."/>
            <person name="Chen Z.-H."/>
        </authorList>
    </citation>
    <scope>NUCLEOTIDE SEQUENCE</scope>
    <source>
        <strain evidence="6">Whitten #5841</strain>
        <tissue evidence="6">Leaf</tissue>
    </source>
</reference>
<feature type="compositionally biased region" description="Polar residues" evidence="4">
    <location>
        <begin position="578"/>
        <end position="592"/>
    </location>
</feature>
<comment type="similarity">
    <text evidence="1">Belongs to the eukaryotic initiation factor 4G family.</text>
</comment>
<feature type="region of interest" description="Disordered" evidence="4">
    <location>
        <begin position="550"/>
        <end position="603"/>
    </location>
</feature>
<dbReference type="InterPro" id="IPR003891">
    <property type="entry name" value="Initiation_fac_eIF4g_MI"/>
</dbReference>
<evidence type="ECO:0000256" key="1">
    <source>
        <dbReference type="ARBA" id="ARBA00005775"/>
    </source>
</evidence>
<evidence type="ECO:0000256" key="4">
    <source>
        <dbReference type="SAM" id="MobiDB-lite"/>
    </source>
</evidence>
<dbReference type="GO" id="GO:0016281">
    <property type="term" value="C:eukaryotic translation initiation factor 4F complex"/>
    <property type="evidence" value="ECO:0007669"/>
    <property type="project" value="TreeGrafter"/>
</dbReference>
<name>A0A8T2TGJ8_CERRI</name>
<organism evidence="6 7">
    <name type="scientific">Ceratopteris richardii</name>
    <name type="common">Triangle waterfern</name>
    <dbReference type="NCBI Taxonomy" id="49495"/>
    <lineage>
        <taxon>Eukaryota</taxon>
        <taxon>Viridiplantae</taxon>
        <taxon>Streptophyta</taxon>
        <taxon>Embryophyta</taxon>
        <taxon>Tracheophyta</taxon>
        <taxon>Polypodiopsida</taxon>
        <taxon>Polypodiidae</taxon>
        <taxon>Polypodiales</taxon>
        <taxon>Pteridineae</taxon>
        <taxon>Pteridaceae</taxon>
        <taxon>Parkerioideae</taxon>
        <taxon>Ceratopteris</taxon>
    </lineage>
</organism>
<dbReference type="GO" id="GO:0003743">
    <property type="term" value="F:translation initiation factor activity"/>
    <property type="evidence" value="ECO:0007669"/>
    <property type="project" value="UniProtKB-KW"/>
</dbReference>
<comment type="caution">
    <text evidence="6">The sequence shown here is derived from an EMBL/GenBank/DDBJ whole genome shotgun (WGS) entry which is preliminary data.</text>
</comment>
<feature type="region of interest" description="Disordered" evidence="4">
    <location>
        <begin position="1"/>
        <end position="36"/>
    </location>
</feature>
<dbReference type="Pfam" id="PF02854">
    <property type="entry name" value="MIF4G"/>
    <property type="match status" value="1"/>
</dbReference>
<dbReference type="PANTHER" id="PTHR23253">
    <property type="entry name" value="EUKARYOTIC TRANSLATION INITIATION FACTOR 4 GAMMA"/>
    <property type="match status" value="1"/>
</dbReference>
<dbReference type="SMART" id="SM00543">
    <property type="entry name" value="MIF4G"/>
    <property type="match status" value="1"/>
</dbReference>
<dbReference type="EMBL" id="CM035417">
    <property type="protein sequence ID" value="KAH7422491.1"/>
    <property type="molecule type" value="Genomic_DNA"/>
</dbReference>
<keyword evidence="7" id="KW-1185">Reference proteome</keyword>
<evidence type="ECO:0000313" key="6">
    <source>
        <dbReference type="EMBL" id="KAH7422491.1"/>
    </source>
</evidence>
<sequence length="819" mass="90040">MQSDQTVSLRPGGGKGRPFGSRSGANVTGSVSVRPNSSSVIALSSSAGDVLGSNSRSQKLSTERIRYKREELYKYKEALQEIPQDLRAVISEIEAELGSLEEPDWARVTSATQVSPTVARYSETDTRNWKGRALPTSPSPEDRSRDGPKDAAKRSDNDWREKYQENEPSSYQAVRQQESSYSYRQHESSHLKQLDPITVNQGPAPAIVRAVNPWSARRGEVTEKEKILRTVKGILNKLTPEKFEVLLSQLLNCGINSADILKGVISLVFDKAVLEPTFCPMYAELCVHLSQALPEFPSDEGDGKPVTFRRILLNSCQEEFEGADKMRAEVYQMMGSEQEADRFEKEKLIKLRTLGNIRLIGELFKLKMIPEKIVHHCIQMLLGQDPKAIPAEENLEALCQLFSTVGKRLDENPKSSPATESYFSHLQGISKNPRLPARIRFMIQNTMDTRANKWVPRREEVKAKTITEIHAEAEQKLGLRSGSTALRNARGASGATGMSGLGNNIPLARLGGVMPGMPGSLPGGGKVPFGATPMPNFLSGVDSDGWETIPSKNKNKIPREGSTPSLNAAPSRLVAQPPGSQLTTASSKFLSQGSGGRFHGRPSALLGESIPSTVLPVSKRNEGVLEPLNKVKTPEKERPPAIFKQVAAPALNIEALEKKSKSLLEEFLSVGDFNEAKLCLEELQNKDFYPQFVQMAILVLLEAKDRQRDLVGNLLVYLWSKRVLATKDIVSGVTMVTEQLDDLRYDIPLAPKYIGSLVGKLFASEMVEVGLLCDILEQAGDLRQKNMIYDAAQAAVQAAGNAEKIVAELRECEKLLKGA</sequence>
<evidence type="ECO:0000256" key="3">
    <source>
        <dbReference type="ARBA" id="ARBA00022917"/>
    </source>
</evidence>
<keyword evidence="3" id="KW-0648">Protein biosynthesis</keyword>
<dbReference type="GO" id="GO:0003729">
    <property type="term" value="F:mRNA binding"/>
    <property type="evidence" value="ECO:0007669"/>
    <property type="project" value="TreeGrafter"/>
</dbReference>
<gene>
    <name evidence="6" type="ORF">KP509_12G010900</name>
</gene>
<dbReference type="Pfam" id="PF02847">
    <property type="entry name" value="MA3"/>
    <property type="match status" value="1"/>
</dbReference>
<dbReference type="SUPFAM" id="SSF48371">
    <property type="entry name" value="ARM repeat"/>
    <property type="match status" value="2"/>
</dbReference>
<protein>
    <recommendedName>
        <fullName evidence="5">MI domain-containing protein</fullName>
    </recommendedName>
</protein>
<accession>A0A8T2TGJ8</accession>
<dbReference type="Gene3D" id="1.25.40.180">
    <property type="match status" value="2"/>
</dbReference>
<feature type="compositionally biased region" description="Polar residues" evidence="4">
    <location>
        <begin position="166"/>
        <end position="183"/>
    </location>
</feature>
<feature type="domain" description="MI" evidence="5">
    <location>
        <begin position="655"/>
        <end position="777"/>
    </location>
</feature>
<proteinExistence type="inferred from homology"/>
<dbReference type="AlphaFoldDB" id="A0A8T2TGJ8"/>
<evidence type="ECO:0000256" key="2">
    <source>
        <dbReference type="ARBA" id="ARBA00022540"/>
    </source>
</evidence>
<dbReference type="InterPro" id="IPR016024">
    <property type="entry name" value="ARM-type_fold"/>
</dbReference>
<dbReference type="Proteomes" id="UP000825935">
    <property type="component" value="Chromosome 12"/>
</dbReference>
<dbReference type="PROSITE" id="PS51366">
    <property type="entry name" value="MI"/>
    <property type="match status" value="1"/>
</dbReference>
<evidence type="ECO:0000313" key="7">
    <source>
        <dbReference type="Proteomes" id="UP000825935"/>
    </source>
</evidence>
<dbReference type="OrthoDB" id="514777at2759"/>
<keyword evidence="2" id="KW-0396">Initiation factor</keyword>
<evidence type="ECO:0000259" key="5">
    <source>
        <dbReference type="PROSITE" id="PS51366"/>
    </source>
</evidence>
<dbReference type="OMA" id="LNICQET"/>
<feature type="region of interest" description="Disordered" evidence="4">
    <location>
        <begin position="108"/>
        <end position="187"/>
    </location>
</feature>
<feature type="compositionally biased region" description="Basic and acidic residues" evidence="4">
    <location>
        <begin position="140"/>
        <end position="165"/>
    </location>
</feature>
<feature type="compositionally biased region" description="Polar residues" evidence="4">
    <location>
        <begin position="23"/>
        <end position="36"/>
    </location>
</feature>